<evidence type="ECO:0000259" key="2">
    <source>
        <dbReference type="PROSITE" id="PS50097"/>
    </source>
</evidence>
<gene>
    <name evidence="3" type="ORF">HERILL_LOCUS12796</name>
</gene>
<feature type="region of interest" description="Disordered" evidence="1">
    <location>
        <begin position="310"/>
        <end position="331"/>
    </location>
</feature>
<feature type="domain" description="BTB" evidence="2">
    <location>
        <begin position="828"/>
        <end position="884"/>
    </location>
</feature>
<dbReference type="CDD" id="cd18186">
    <property type="entry name" value="BTB_POZ_ZBTB_KLHL-like"/>
    <property type="match status" value="1"/>
</dbReference>
<dbReference type="Gene3D" id="3.30.710.10">
    <property type="entry name" value="Potassium Channel Kv1.1, Chain A"/>
    <property type="match status" value="1"/>
</dbReference>
<dbReference type="EMBL" id="LR899013">
    <property type="protein sequence ID" value="CAD7090304.1"/>
    <property type="molecule type" value="Genomic_DNA"/>
</dbReference>
<protein>
    <recommendedName>
        <fullName evidence="2">BTB domain-containing protein</fullName>
    </recommendedName>
</protein>
<feature type="region of interest" description="Disordered" evidence="1">
    <location>
        <begin position="982"/>
        <end position="1013"/>
    </location>
</feature>
<dbReference type="InterPro" id="IPR011333">
    <property type="entry name" value="SKP1/BTB/POZ_sf"/>
</dbReference>
<dbReference type="SMART" id="SM00225">
    <property type="entry name" value="BTB"/>
    <property type="match status" value="1"/>
</dbReference>
<evidence type="ECO:0000313" key="4">
    <source>
        <dbReference type="Proteomes" id="UP000594454"/>
    </source>
</evidence>
<evidence type="ECO:0000313" key="3">
    <source>
        <dbReference type="EMBL" id="CAD7090304.1"/>
    </source>
</evidence>
<proteinExistence type="predicted"/>
<accession>A0A7R8YYN8</accession>
<keyword evidence="4" id="KW-1185">Reference proteome</keyword>
<dbReference type="SUPFAM" id="SSF54695">
    <property type="entry name" value="POZ domain"/>
    <property type="match status" value="1"/>
</dbReference>
<dbReference type="PROSITE" id="PS50097">
    <property type="entry name" value="BTB"/>
    <property type="match status" value="1"/>
</dbReference>
<dbReference type="OMA" id="RHLCEPP"/>
<name>A0A7R8YYN8_HERIL</name>
<dbReference type="FunCoup" id="A0A7R8YYN8">
    <property type="interactions" value="51"/>
</dbReference>
<sequence length="1013" mass="115167">MAVEHTFFGTWEIVSCSFEGKQEVSGLEGIKFRLDETGDITWYNDLINPSPDSKDCDSCCESATVLFSCETFDVNELNPRLIFGAFAGHSIEFKTYTLTPADTLVLECENWYSLLCKRLKEDEAVGQEKEFTFIDALSESYFSDVIIKSSDGIDYHVHSAILRLNGFDCSMYCQAPANTVAVTNTEKYKPSLTQTTANQVKISITIPIVSESGTAEDHQKNFPKLNISPIHLLPPSLEQSGVMHKMNTLSNSFNCLTASTKESDSAQSPIKKYPMSSSDSNLQSSSSRNIFNFSNDLFLNPIENICSSRKPPLSPYRARSPSPFPSSLDTPPSSPLTPLGILYNLPSFMLTPILHWLYTESLMPDMDEETCEKLINFAETQPPLIKMMDPCKRYLKLIRLKNFVFDVIMDMHNILNKIIQSLNPAAMSTQPEMLFNTFKEAIREGAVGCAKILQFCNIFVKDAADISRYQKHEIIKYVRTRLPIFLSQLHQLLKNILNVFINLSSDEKLELVIYLVPEIESSLKISTNVIEEIKNSLEKMCKDLKCSHLDLSTKFKSESQYKMNITANPTNQGITDDMNRISFSRPPASMYDISSEKRLITVENDLKFVLYMYEVRKMRDIYGRIATALEIIREKKAAFCDMSLGNKRSTIRQNLEQLILDIPAYILIVENISDRLDDRIGWKEFKFCFKLATSQINGVIIKLLDHKPALRDPISHICKLVQKDEFTKSLVELGLLESTNILQNDIKMDIKRSSFDYKNVKLNLVKSLCEPPIVANSSLSKNSLRLLHSGQLADMEFEVHVLQSGAHDENQKVNEYEFHSRPSQIHTFRAHRVIVSARCEWFKKALLSGMQESINRKIVISDTSPVIFRRLLLYLYGAPIDRTVGAEQICELMLLADRYSIDDLKELCENTLNASIDEDSVLCLLGIADRFRATVLKSNCLSFISQHSSLTKAEMFRELPRAIQLEVQDLIHWFGRVAEPWSDGFKSRSSSRHSLKSPSKQRSRSRKSSPSLM</sequence>
<dbReference type="InParanoid" id="A0A7R8YYN8"/>
<dbReference type="PANTHER" id="PTHR24413">
    <property type="entry name" value="SPECKLE-TYPE POZ PROTEIN"/>
    <property type="match status" value="1"/>
</dbReference>
<dbReference type="InterPro" id="IPR000210">
    <property type="entry name" value="BTB/POZ_dom"/>
</dbReference>
<dbReference type="OrthoDB" id="684045at2759"/>
<dbReference type="Pfam" id="PF00651">
    <property type="entry name" value="BTB"/>
    <property type="match status" value="1"/>
</dbReference>
<feature type="compositionally biased region" description="Basic residues" evidence="1">
    <location>
        <begin position="989"/>
        <end position="1007"/>
    </location>
</feature>
<organism evidence="3 4">
    <name type="scientific">Hermetia illucens</name>
    <name type="common">Black soldier fly</name>
    <dbReference type="NCBI Taxonomy" id="343691"/>
    <lineage>
        <taxon>Eukaryota</taxon>
        <taxon>Metazoa</taxon>
        <taxon>Ecdysozoa</taxon>
        <taxon>Arthropoda</taxon>
        <taxon>Hexapoda</taxon>
        <taxon>Insecta</taxon>
        <taxon>Pterygota</taxon>
        <taxon>Neoptera</taxon>
        <taxon>Endopterygota</taxon>
        <taxon>Diptera</taxon>
        <taxon>Brachycera</taxon>
        <taxon>Stratiomyomorpha</taxon>
        <taxon>Stratiomyidae</taxon>
        <taxon>Hermetiinae</taxon>
        <taxon>Hermetia</taxon>
    </lineage>
</organism>
<dbReference type="Proteomes" id="UP000594454">
    <property type="component" value="Chromosome 5"/>
</dbReference>
<dbReference type="AlphaFoldDB" id="A0A7R8YYN8"/>
<reference evidence="3 4" key="1">
    <citation type="submission" date="2020-11" db="EMBL/GenBank/DDBJ databases">
        <authorList>
            <person name="Wallbank WR R."/>
            <person name="Pardo Diaz C."/>
            <person name="Kozak K."/>
            <person name="Martin S."/>
            <person name="Jiggins C."/>
            <person name="Moest M."/>
            <person name="Warren A I."/>
            <person name="Generalovic N T."/>
            <person name="Byers J.R.P. K."/>
            <person name="Montejo-Kovacevich G."/>
            <person name="Yen C E."/>
        </authorList>
    </citation>
    <scope>NUCLEOTIDE SEQUENCE [LARGE SCALE GENOMIC DNA]</scope>
</reference>
<evidence type="ECO:0000256" key="1">
    <source>
        <dbReference type="SAM" id="MobiDB-lite"/>
    </source>
</evidence>